<accession>A0ABV8G539</accession>
<feature type="region of interest" description="Disordered" evidence="1">
    <location>
        <begin position="1"/>
        <end position="21"/>
    </location>
</feature>
<gene>
    <name evidence="2" type="ORF">ACFOY2_17895</name>
</gene>
<protein>
    <recommendedName>
        <fullName evidence="4">ATP-binding protein</fullName>
    </recommendedName>
</protein>
<reference evidence="3" key="1">
    <citation type="journal article" date="2019" name="Int. J. Syst. Evol. Microbiol.">
        <title>The Global Catalogue of Microorganisms (GCM) 10K type strain sequencing project: providing services to taxonomists for standard genome sequencing and annotation.</title>
        <authorList>
            <consortium name="The Broad Institute Genomics Platform"/>
            <consortium name="The Broad Institute Genome Sequencing Center for Infectious Disease"/>
            <person name="Wu L."/>
            <person name="Ma J."/>
        </authorList>
    </citation>
    <scope>NUCLEOTIDE SEQUENCE [LARGE SCALE GENOMIC DNA]</scope>
    <source>
        <strain evidence="3">TBRC 1276</strain>
    </source>
</reference>
<evidence type="ECO:0000313" key="2">
    <source>
        <dbReference type="EMBL" id="MFC4009110.1"/>
    </source>
</evidence>
<dbReference type="EMBL" id="JBHSBI010000008">
    <property type="protein sequence ID" value="MFC4009110.1"/>
    <property type="molecule type" value="Genomic_DNA"/>
</dbReference>
<sequence length="333" mass="37651">MADSDSTPGDGERDREPDIAMWGASGSGKTAFLAALSVALNKARDSGWRLIGENAVSRTELAKLRNTLLQARTFPAPTEALTHYSWLILGPAPAPRRRWWWPWATRTAKAPKVKLDFLDLRGDLFAEPESNIDKKTLVDSLVQSRGLIYMFDPDREARVGDAFKHLDAALHEVAGRMLTGDEYEDGKLPHYIAVCVTKFDDPKVLRTAMERGYTERDPRDDLRIPRVPEDRVRDFFRLLCRDAQDHNAEMIVDLIEAFFHADRIRYFVTSSVGVFIDEDHGRFDPDDFLNVIDNAGGGLTIRGAVRPLNVMEPVIWLGSMIRPGAMRSRRWDG</sequence>
<dbReference type="RefSeq" id="WP_379529171.1">
    <property type="nucleotide sequence ID" value="NZ_JBHSBI010000008.1"/>
</dbReference>
<evidence type="ECO:0008006" key="4">
    <source>
        <dbReference type="Google" id="ProtNLM"/>
    </source>
</evidence>
<proteinExistence type="predicted"/>
<dbReference type="Proteomes" id="UP001595851">
    <property type="component" value="Unassembled WGS sequence"/>
</dbReference>
<evidence type="ECO:0000313" key="3">
    <source>
        <dbReference type="Proteomes" id="UP001595851"/>
    </source>
</evidence>
<name>A0ABV8G539_9ACTN</name>
<comment type="caution">
    <text evidence="2">The sequence shown here is derived from an EMBL/GenBank/DDBJ whole genome shotgun (WGS) entry which is preliminary data.</text>
</comment>
<organism evidence="2 3">
    <name type="scientific">Nonomuraea purpurea</name>
    <dbReference type="NCBI Taxonomy" id="1849276"/>
    <lineage>
        <taxon>Bacteria</taxon>
        <taxon>Bacillati</taxon>
        <taxon>Actinomycetota</taxon>
        <taxon>Actinomycetes</taxon>
        <taxon>Streptosporangiales</taxon>
        <taxon>Streptosporangiaceae</taxon>
        <taxon>Nonomuraea</taxon>
    </lineage>
</organism>
<evidence type="ECO:0000256" key="1">
    <source>
        <dbReference type="SAM" id="MobiDB-lite"/>
    </source>
</evidence>
<keyword evidence="3" id="KW-1185">Reference proteome</keyword>